<dbReference type="RefSeq" id="XP_051607514.1">
    <property type="nucleotide sequence ID" value="XM_051753408.1"/>
</dbReference>
<evidence type="ECO:0000313" key="3">
    <source>
        <dbReference type="EMBL" id="KAI5953730.1"/>
    </source>
</evidence>
<name>A0AAD5BCW1_9ASCO</name>
<feature type="compositionally biased region" description="Polar residues" evidence="1">
    <location>
        <begin position="279"/>
        <end position="291"/>
    </location>
</feature>
<feature type="compositionally biased region" description="Acidic residues" evidence="1">
    <location>
        <begin position="146"/>
        <end position="162"/>
    </location>
</feature>
<reference evidence="3 4" key="1">
    <citation type="journal article" date="2022" name="DNA Res.">
        <title>Genome analysis of five recently described species of the CUG-Ser clade uncovers Candida theae as a new hybrid lineage with pathogenic potential in the Candida parapsilosis species complex.</title>
        <authorList>
            <person name="Mixao V."/>
            <person name="Del Olmo V."/>
            <person name="Hegedusova E."/>
            <person name="Saus E."/>
            <person name="Pryszcz L."/>
            <person name="Cillingova A."/>
            <person name="Nosek J."/>
            <person name="Gabaldon T."/>
        </authorList>
    </citation>
    <scope>NUCLEOTIDE SEQUENCE [LARGE SCALE GENOMIC DNA]</scope>
    <source>
        <strain evidence="3 4">CBS 12239</strain>
    </source>
</reference>
<dbReference type="EMBL" id="JAIHNG010000139">
    <property type="protein sequence ID" value="KAI5953730.1"/>
    <property type="molecule type" value="Genomic_DNA"/>
</dbReference>
<protein>
    <submittedName>
        <fullName evidence="3">Uncharacterized protein</fullName>
    </submittedName>
</protein>
<organism evidence="3 4">
    <name type="scientific">Candida theae</name>
    <dbReference type="NCBI Taxonomy" id="1198502"/>
    <lineage>
        <taxon>Eukaryota</taxon>
        <taxon>Fungi</taxon>
        <taxon>Dikarya</taxon>
        <taxon>Ascomycota</taxon>
        <taxon>Saccharomycotina</taxon>
        <taxon>Pichiomycetes</taxon>
        <taxon>Debaryomycetaceae</taxon>
        <taxon>Candida/Lodderomyces clade</taxon>
        <taxon>Candida</taxon>
    </lineage>
</organism>
<keyword evidence="2" id="KW-0812">Transmembrane</keyword>
<evidence type="ECO:0000256" key="1">
    <source>
        <dbReference type="SAM" id="MobiDB-lite"/>
    </source>
</evidence>
<evidence type="ECO:0000256" key="2">
    <source>
        <dbReference type="SAM" id="Phobius"/>
    </source>
</evidence>
<keyword evidence="2" id="KW-1133">Transmembrane helix</keyword>
<proteinExistence type="predicted"/>
<dbReference type="AlphaFoldDB" id="A0AAD5BCW1"/>
<feature type="region of interest" description="Disordered" evidence="1">
    <location>
        <begin position="140"/>
        <end position="167"/>
    </location>
</feature>
<comment type="caution">
    <text evidence="3">The sequence shown here is derived from an EMBL/GenBank/DDBJ whole genome shotgun (WGS) entry which is preliminary data.</text>
</comment>
<evidence type="ECO:0000313" key="4">
    <source>
        <dbReference type="Proteomes" id="UP001204833"/>
    </source>
</evidence>
<gene>
    <name evidence="3" type="ORF">KGF57_003939</name>
</gene>
<feature type="transmembrane region" description="Helical" evidence="2">
    <location>
        <begin position="7"/>
        <end position="26"/>
    </location>
</feature>
<sequence length="420" mass="46939">MIISHLLYIIYPLIIHIIYPLIIHIITSTQALEVTINNVKLDNPIQTVKSKFKKYLPELQDNLEIPTRPNQQFVRESFVGSRIEGNNDKGNGHINHRGIKSMFKKHKKIQSSTIISLLSSSSLSSLVTYTSTATPKPTTAAAIFSDSDDIDDDDNDDGDDENNTGNEVLTNISASTSQVVSSINSSDTLSSTVHSRPSWIKSFLTYKSKQTMLHSMSVDHSRTRHRLINSNIDENRSSHHAHTDSKLTSKITEYEDSLSNPKDLKRWVQLIADKPTAISSSSTFNKNNENQKGGGGSSSYSSTPIHSSSIKTKLFTTGNKNDNQQLEIDIEEFINYLINEQGFNRDDLQFLRMKNLDYGLGEIEQELNKLKDQSGKPKVIKIGGEEDQFNNGGGNGMGSKLKARHRHALSLLYLSILVIF</sequence>
<dbReference type="Proteomes" id="UP001204833">
    <property type="component" value="Unassembled WGS sequence"/>
</dbReference>
<accession>A0AAD5BCW1</accession>
<keyword evidence="4" id="KW-1185">Reference proteome</keyword>
<keyword evidence="2" id="KW-0472">Membrane</keyword>
<dbReference type="GeneID" id="76151997"/>
<feature type="region of interest" description="Disordered" evidence="1">
    <location>
        <begin position="279"/>
        <end position="304"/>
    </location>
</feature>